<dbReference type="AlphaFoldDB" id="A0A072U863"/>
<reference evidence="2 5" key="1">
    <citation type="journal article" date="2011" name="Nature">
        <title>The Medicago genome provides insight into the evolution of rhizobial symbioses.</title>
        <authorList>
            <person name="Young N.D."/>
            <person name="Debelle F."/>
            <person name="Oldroyd G.E."/>
            <person name="Geurts R."/>
            <person name="Cannon S.B."/>
            <person name="Udvardi M.K."/>
            <person name="Benedito V.A."/>
            <person name="Mayer K.F."/>
            <person name="Gouzy J."/>
            <person name="Schoof H."/>
            <person name="Van de Peer Y."/>
            <person name="Proost S."/>
            <person name="Cook D.R."/>
            <person name="Meyers B.C."/>
            <person name="Spannagl M."/>
            <person name="Cheung F."/>
            <person name="De Mita S."/>
            <person name="Krishnakumar V."/>
            <person name="Gundlach H."/>
            <person name="Zhou S."/>
            <person name="Mudge J."/>
            <person name="Bharti A.K."/>
            <person name="Murray J.D."/>
            <person name="Naoumkina M.A."/>
            <person name="Rosen B."/>
            <person name="Silverstein K.A."/>
            <person name="Tang H."/>
            <person name="Rombauts S."/>
            <person name="Zhao P.X."/>
            <person name="Zhou P."/>
            <person name="Barbe V."/>
            <person name="Bardou P."/>
            <person name="Bechner M."/>
            <person name="Bellec A."/>
            <person name="Berger A."/>
            <person name="Berges H."/>
            <person name="Bidwell S."/>
            <person name="Bisseling T."/>
            <person name="Choisne N."/>
            <person name="Couloux A."/>
            <person name="Denny R."/>
            <person name="Deshpande S."/>
            <person name="Dai X."/>
            <person name="Doyle J.J."/>
            <person name="Dudez A.M."/>
            <person name="Farmer A.D."/>
            <person name="Fouteau S."/>
            <person name="Franken C."/>
            <person name="Gibelin C."/>
            <person name="Gish J."/>
            <person name="Goldstein S."/>
            <person name="Gonzalez A.J."/>
            <person name="Green P.J."/>
            <person name="Hallab A."/>
            <person name="Hartog M."/>
            <person name="Hua A."/>
            <person name="Humphray S.J."/>
            <person name="Jeong D.H."/>
            <person name="Jing Y."/>
            <person name="Jocker A."/>
            <person name="Kenton S.M."/>
            <person name="Kim D.J."/>
            <person name="Klee K."/>
            <person name="Lai H."/>
            <person name="Lang C."/>
            <person name="Lin S."/>
            <person name="Macmil S.L."/>
            <person name="Magdelenat G."/>
            <person name="Matthews L."/>
            <person name="McCorrison J."/>
            <person name="Monaghan E.L."/>
            <person name="Mun J.H."/>
            <person name="Najar F.Z."/>
            <person name="Nicholson C."/>
            <person name="Noirot C."/>
            <person name="O'Bleness M."/>
            <person name="Paule C.R."/>
            <person name="Poulain J."/>
            <person name="Prion F."/>
            <person name="Qin B."/>
            <person name="Qu C."/>
            <person name="Retzel E.F."/>
            <person name="Riddle C."/>
            <person name="Sallet E."/>
            <person name="Samain S."/>
            <person name="Samson N."/>
            <person name="Sanders I."/>
            <person name="Saurat O."/>
            <person name="Scarpelli C."/>
            <person name="Schiex T."/>
            <person name="Segurens B."/>
            <person name="Severin A.J."/>
            <person name="Sherrier D.J."/>
            <person name="Shi R."/>
            <person name="Sims S."/>
            <person name="Singer S.R."/>
            <person name="Sinharoy S."/>
            <person name="Sterck L."/>
            <person name="Viollet A."/>
            <person name="Wang B.B."/>
            <person name="Wang K."/>
            <person name="Wang M."/>
            <person name="Wang X."/>
            <person name="Warfsmann J."/>
            <person name="Weissenbach J."/>
            <person name="White D.D."/>
            <person name="White J.D."/>
            <person name="Wiley G.B."/>
            <person name="Wincker P."/>
            <person name="Xing Y."/>
            <person name="Yang L."/>
            <person name="Yao Z."/>
            <person name="Ying F."/>
            <person name="Zhai J."/>
            <person name="Zhou L."/>
            <person name="Zuber A."/>
            <person name="Denarie J."/>
            <person name="Dixon R.A."/>
            <person name="May G.D."/>
            <person name="Schwartz D.C."/>
            <person name="Rogers J."/>
            <person name="Quetier F."/>
            <person name="Town C.D."/>
            <person name="Roe B.A."/>
        </authorList>
    </citation>
    <scope>NUCLEOTIDE SEQUENCE [LARGE SCALE GENOMIC DNA]</scope>
    <source>
        <strain evidence="2">A17</strain>
        <strain evidence="4 5">cv. Jemalong A17</strain>
    </source>
</reference>
<dbReference type="EMBL" id="PSQE01000007">
    <property type="protein sequence ID" value="RHN45006.1"/>
    <property type="molecule type" value="Genomic_DNA"/>
</dbReference>
<dbReference type="STRING" id="3880.A0A072U863"/>
<proteinExistence type="predicted"/>
<gene>
    <name evidence="2" type="ordered locus">MTR_7g029335</name>
    <name evidence="3" type="ORF">MtrunA17_Chr7g0225581</name>
</gene>
<evidence type="ECO:0000313" key="4">
    <source>
        <dbReference type="EnsemblPlants" id="KEH22045"/>
    </source>
</evidence>
<dbReference type="Proteomes" id="UP000002051">
    <property type="component" value="Unassembled WGS sequence"/>
</dbReference>
<dbReference type="InterPro" id="IPR005069">
    <property type="entry name" value="Nucl-diP-sugar_transferase"/>
</dbReference>
<sequence>MADRTIVLTMVDESHARPGSLLEVLLQSFKSGLDTQRFLNHLVIITMDPQAFEYCRLLHPHCIHPSTFEPYFSTKRQFITSPDHNVFSWRRNNVLIDVIELGYHIIFTDTDVLWLRSPLEKFDKLYELSISCNFSSAEERAHSMQEGGIFFMKANDEALEFMKHWRLKKFLYTSSNVEESLCATVSKNQDIAESYGFFVNEMDTNHFGGFCQVNNHMFETAYTIHANCCEDLRSKVHDMKIVLQDWIRFRNGVQKNNATEKVALRWPQKCIG</sequence>
<evidence type="ECO:0000259" key="1">
    <source>
        <dbReference type="Pfam" id="PF03407"/>
    </source>
</evidence>
<dbReference type="GO" id="GO:0016740">
    <property type="term" value="F:transferase activity"/>
    <property type="evidence" value="ECO:0007669"/>
    <property type="project" value="UniProtKB-KW"/>
</dbReference>
<reference evidence="2 5" key="2">
    <citation type="journal article" date="2014" name="BMC Genomics">
        <title>An improved genome release (version Mt4.0) for the model legume Medicago truncatula.</title>
        <authorList>
            <person name="Tang H."/>
            <person name="Krishnakumar V."/>
            <person name="Bidwell S."/>
            <person name="Rosen B."/>
            <person name="Chan A."/>
            <person name="Zhou S."/>
            <person name="Gentzbittel L."/>
            <person name="Childs K.L."/>
            <person name="Yandell M."/>
            <person name="Gundlach H."/>
            <person name="Mayer K.F."/>
            <person name="Schwartz D.C."/>
            <person name="Town C.D."/>
        </authorList>
    </citation>
    <scope>GENOME REANNOTATION</scope>
    <source>
        <strain evidence="2">A17</strain>
        <strain evidence="4 5">cv. Jemalong A17</strain>
    </source>
</reference>
<evidence type="ECO:0000313" key="5">
    <source>
        <dbReference type="Proteomes" id="UP000002051"/>
    </source>
</evidence>
<dbReference type="Gramene" id="rna39199">
    <property type="protein sequence ID" value="RHN45006.1"/>
    <property type="gene ID" value="gene39199"/>
</dbReference>
<protein>
    <submittedName>
        <fullName evidence="2">Nucleotide-diphospho-sugar transferase family protein</fullName>
    </submittedName>
    <submittedName>
        <fullName evidence="3">Putative nucleotide-diphospho-sugar transferase</fullName>
    </submittedName>
</protein>
<dbReference type="PANTHER" id="PTHR46038:SF37">
    <property type="entry name" value="GLYCOSYLTRANSFERASE"/>
    <property type="match status" value="1"/>
</dbReference>
<organism evidence="2 5">
    <name type="scientific">Medicago truncatula</name>
    <name type="common">Barrel medic</name>
    <name type="synonym">Medicago tribuloides</name>
    <dbReference type="NCBI Taxonomy" id="3880"/>
    <lineage>
        <taxon>Eukaryota</taxon>
        <taxon>Viridiplantae</taxon>
        <taxon>Streptophyta</taxon>
        <taxon>Embryophyta</taxon>
        <taxon>Tracheophyta</taxon>
        <taxon>Spermatophyta</taxon>
        <taxon>Magnoliopsida</taxon>
        <taxon>eudicotyledons</taxon>
        <taxon>Gunneridae</taxon>
        <taxon>Pentapetalae</taxon>
        <taxon>rosids</taxon>
        <taxon>fabids</taxon>
        <taxon>Fabales</taxon>
        <taxon>Fabaceae</taxon>
        <taxon>Papilionoideae</taxon>
        <taxon>50 kb inversion clade</taxon>
        <taxon>NPAAA clade</taxon>
        <taxon>Hologalegina</taxon>
        <taxon>IRL clade</taxon>
        <taxon>Trifolieae</taxon>
        <taxon>Medicago</taxon>
    </lineage>
</organism>
<dbReference type="Pfam" id="PF03407">
    <property type="entry name" value="Nucleotid_trans"/>
    <property type="match status" value="1"/>
</dbReference>
<dbReference type="EnsemblPlants" id="KEH22045">
    <property type="protein sequence ID" value="KEH22045"/>
    <property type="gene ID" value="MTR_7g029335"/>
</dbReference>
<accession>A0A072U863</accession>
<feature type="domain" description="Nucleotide-diphospho-sugar transferase" evidence="1">
    <location>
        <begin position="38"/>
        <end position="239"/>
    </location>
</feature>
<dbReference type="HOGENOM" id="CLU_034507_0_0_1"/>
<keyword evidence="5" id="KW-1185">Reference proteome</keyword>
<dbReference type="InterPro" id="IPR044821">
    <property type="entry name" value="At1g28695/At4g15970-like"/>
</dbReference>
<evidence type="ECO:0000313" key="2">
    <source>
        <dbReference type="EMBL" id="KEH22045.1"/>
    </source>
</evidence>
<reference evidence="4" key="3">
    <citation type="submission" date="2015-04" db="UniProtKB">
        <authorList>
            <consortium name="EnsemblPlants"/>
        </authorList>
    </citation>
    <scope>IDENTIFICATION</scope>
    <source>
        <strain evidence="4">cv. Jemalong A17</strain>
    </source>
</reference>
<reference evidence="3" key="4">
    <citation type="journal article" date="2018" name="Nat. Plants">
        <title>Whole-genome landscape of Medicago truncatula symbiotic genes.</title>
        <authorList>
            <person name="Pecrix Y."/>
            <person name="Gamas P."/>
            <person name="Carrere S."/>
        </authorList>
    </citation>
    <scope>NUCLEOTIDE SEQUENCE</scope>
    <source>
        <tissue evidence="3">Leaves</tissue>
    </source>
</reference>
<dbReference type="Proteomes" id="UP000265566">
    <property type="component" value="Chromosome 7"/>
</dbReference>
<name>A0A072U863_MEDTR</name>
<dbReference type="EMBL" id="CM001223">
    <property type="protein sequence ID" value="KEH22045.1"/>
    <property type="molecule type" value="Genomic_DNA"/>
</dbReference>
<keyword evidence="2" id="KW-0808">Transferase</keyword>
<dbReference type="PANTHER" id="PTHR46038">
    <property type="entry name" value="EXPRESSED PROTEIN-RELATED"/>
    <property type="match status" value="1"/>
</dbReference>
<evidence type="ECO:0000313" key="3">
    <source>
        <dbReference type="EMBL" id="RHN45006.1"/>
    </source>
</evidence>